<evidence type="ECO:0000256" key="2">
    <source>
        <dbReference type="SAM" id="Phobius"/>
    </source>
</evidence>
<dbReference type="GO" id="GO:0008270">
    <property type="term" value="F:zinc ion binding"/>
    <property type="evidence" value="ECO:0007669"/>
    <property type="project" value="InterPro"/>
</dbReference>
<dbReference type="GO" id="GO:0003676">
    <property type="term" value="F:nucleic acid binding"/>
    <property type="evidence" value="ECO:0007669"/>
    <property type="project" value="InterPro"/>
</dbReference>
<keyword evidence="4" id="KW-0255">Endonuclease</keyword>
<keyword evidence="2" id="KW-1133">Transmembrane helix</keyword>
<evidence type="ECO:0000259" key="3">
    <source>
        <dbReference type="SMART" id="SM00507"/>
    </source>
</evidence>
<dbReference type="AlphaFoldDB" id="A0A3N6MBU8"/>
<dbReference type="Pfam" id="PF01844">
    <property type="entry name" value="HNH"/>
    <property type="match status" value="1"/>
</dbReference>
<proteinExistence type="predicted"/>
<protein>
    <submittedName>
        <fullName evidence="4">HNH endonuclease</fullName>
    </submittedName>
</protein>
<name>A0A3N6MBU8_NATCH</name>
<accession>A0A3N6MBU8</accession>
<feature type="region of interest" description="Disordered" evidence="1">
    <location>
        <begin position="1"/>
        <end position="30"/>
    </location>
</feature>
<dbReference type="EMBL" id="REFZ01000007">
    <property type="protein sequence ID" value="RQH00088.1"/>
    <property type="molecule type" value="Genomic_DNA"/>
</dbReference>
<keyword evidence="5" id="KW-1185">Reference proteome</keyword>
<dbReference type="GO" id="GO:0004519">
    <property type="term" value="F:endonuclease activity"/>
    <property type="evidence" value="ECO:0007669"/>
    <property type="project" value="UniProtKB-KW"/>
</dbReference>
<reference evidence="4 5" key="1">
    <citation type="submission" date="2018-10" db="EMBL/GenBank/DDBJ databases">
        <title>Natrarchaeobius chitinivorans gen. nov., sp. nov., and Natrarchaeobius haloalkaliphilus sp. nov., alkaliphilic, chitin-utilizing haloarchaea from hypersaline alkaline lakes.</title>
        <authorList>
            <person name="Sorokin D.Y."/>
            <person name="Elcheninov A.G."/>
            <person name="Kostrikina N.A."/>
            <person name="Bale N.J."/>
            <person name="Sinninghe Damste J.S."/>
            <person name="Khijniak T.V."/>
            <person name="Kublanov I.V."/>
            <person name="Toshchakov S.V."/>
        </authorList>
    </citation>
    <scope>NUCLEOTIDE SEQUENCE [LARGE SCALE GENOMIC DNA]</scope>
    <source>
        <strain evidence="4 5">AArcht7</strain>
    </source>
</reference>
<dbReference type="InterPro" id="IPR002711">
    <property type="entry name" value="HNH"/>
</dbReference>
<keyword evidence="2" id="KW-0812">Transmembrane</keyword>
<sequence>MSNQSKQVYRKHGIDPNYDSQHTYGKRESYYDDGRYPPDWAQRREAVWERQRYRCGRCGVYKGDVSVSEVHHIVHLSNGGSNALENLVGLCGDCHALMHPDNDSLRGNPWRAELFPGESADERVAVIRTPQGNEELELDITRLSQLSSPDENDDAVTSATVPTSAALAKRAKTELPRILLDNGFVPRTTPYHRVSVRTRPTGLLAAITPRDIELTARGDGETLEVEECDDGADVYHAADTTVSEIELEDPSGETRSHRLELNHGEGARLRVESPVSAPPLSTTTAPEYTLGALHYFGWNSLKIGLIPGLLLAFVFPSVVPAGGSLAGLVAFILLVGLLVRSPGIYREVSGSPSERIVDDRRE</sequence>
<dbReference type="InterPro" id="IPR003615">
    <property type="entry name" value="HNH_nuc"/>
</dbReference>
<evidence type="ECO:0000313" key="4">
    <source>
        <dbReference type="EMBL" id="RQH00088.1"/>
    </source>
</evidence>
<comment type="caution">
    <text evidence="4">The sequence shown here is derived from an EMBL/GenBank/DDBJ whole genome shotgun (WGS) entry which is preliminary data.</text>
</comment>
<evidence type="ECO:0000256" key="1">
    <source>
        <dbReference type="SAM" id="MobiDB-lite"/>
    </source>
</evidence>
<dbReference type="OrthoDB" id="11472at2157"/>
<evidence type="ECO:0000313" key="5">
    <source>
        <dbReference type="Proteomes" id="UP000281431"/>
    </source>
</evidence>
<feature type="transmembrane region" description="Helical" evidence="2">
    <location>
        <begin position="321"/>
        <end position="339"/>
    </location>
</feature>
<dbReference type="SMART" id="SM00507">
    <property type="entry name" value="HNHc"/>
    <property type="match status" value="1"/>
</dbReference>
<dbReference type="CDD" id="cd00085">
    <property type="entry name" value="HNHc"/>
    <property type="match status" value="1"/>
</dbReference>
<gene>
    <name evidence="4" type="ORF">EA472_12835</name>
</gene>
<feature type="domain" description="HNH nuclease" evidence="3">
    <location>
        <begin position="42"/>
        <end position="96"/>
    </location>
</feature>
<dbReference type="Proteomes" id="UP000281431">
    <property type="component" value="Unassembled WGS sequence"/>
</dbReference>
<keyword evidence="4" id="KW-0540">Nuclease</keyword>
<dbReference type="Gene3D" id="1.10.30.50">
    <property type="match status" value="1"/>
</dbReference>
<keyword evidence="2" id="KW-0472">Membrane</keyword>
<organism evidence="4 5">
    <name type="scientific">Natrarchaeobius chitinivorans</name>
    <dbReference type="NCBI Taxonomy" id="1679083"/>
    <lineage>
        <taxon>Archaea</taxon>
        <taxon>Methanobacteriati</taxon>
        <taxon>Methanobacteriota</taxon>
        <taxon>Stenosarchaea group</taxon>
        <taxon>Halobacteria</taxon>
        <taxon>Halobacteriales</taxon>
        <taxon>Natrialbaceae</taxon>
        <taxon>Natrarchaeobius</taxon>
    </lineage>
</organism>
<keyword evidence="4" id="KW-0378">Hydrolase</keyword>